<protein>
    <recommendedName>
        <fullName evidence="1">DUF306 domain-containing protein</fullName>
    </recommendedName>
</protein>
<evidence type="ECO:0000313" key="2">
    <source>
        <dbReference type="EMBL" id="EIJ35792.1"/>
    </source>
</evidence>
<reference evidence="3" key="1">
    <citation type="journal article" date="2011" name="Stand. Genomic Sci.">
        <title>Genome sequence of the filamentous, gliding Thiothrix nivea neotype strain (JP2(T)).</title>
        <authorList>
            <person name="Lapidus A."/>
            <person name="Nolan M."/>
            <person name="Lucas S."/>
            <person name="Glavina Del Rio T."/>
            <person name="Tice H."/>
            <person name="Cheng J.F."/>
            <person name="Tapia R."/>
            <person name="Han C."/>
            <person name="Goodwin L."/>
            <person name="Pitluck S."/>
            <person name="Liolios K."/>
            <person name="Pagani I."/>
            <person name="Ivanova N."/>
            <person name="Huntemann M."/>
            <person name="Mavromatis K."/>
            <person name="Mikhailova N."/>
            <person name="Pati A."/>
            <person name="Chen A."/>
            <person name="Palaniappan K."/>
            <person name="Land M."/>
            <person name="Brambilla E.M."/>
            <person name="Rohde M."/>
            <person name="Abt B."/>
            <person name="Verbarg S."/>
            <person name="Goker M."/>
            <person name="Bristow J."/>
            <person name="Eisen J.A."/>
            <person name="Markowitz V."/>
            <person name="Hugenholtz P."/>
            <person name="Kyrpides N.C."/>
            <person name="Klenk H.P."/>
            <person name="Woyke T."/>
        </authorList>
    </citation>
    <scope>NUCLEOTIDE SEQUENCE [LARGE SCALE GENOMIC DNA]</scope>
    <source>
        <strain evidence="3">ATCC 35100 / DSM 5205 / JP2</strain>
    </source>
</reference>
<name>A0A656HHV7_THINJ</name>
<dbReference type="InterPro" id="IPR038670">
    <property type="entry name" value="HslJ-like_sf"/>
</dbReference>
<accession>A0A656HHV7</accession>
<feature type="domain" description="DUF306" evidence="1">
    <location>
        <begin position="37"/>
        <end position="142"/>
    </location>
</feature>
<dbReference type="Gene3D" id="2.40.128.270">
    <property type="match status" value="1"/>
</dbReference>
<dbReference type="AlphaFoldDB" id="A0A656HHV7"/>
<keyword evidence="3" id="KW-1185">Reference proteome</keyword>
<dbReference type="InterPro" id="IPR005184">
    <property type="entry name" value="DUF306_Meta_HslJ"/>
</dbReference>
<dbReference type="RefSeq" id="WP_002709688.1">
    <property type="nucleotide sequence ID" value="NZ_JH651384.1"/>
</dbReference>
<evidence type="ECO:0000259" key="1">
    <source>
        <dbReference type="Pfam" id="PF03724"/>
    </source>
</evidence>
<dbReference type="PANTHER" id="PTHR35535">
    <property type="entry name" value="HEAT SHOCK PROTEIN HSLJ"/>
    <property type="match status" value="1"/>
</dbReference>
<dbReference type="Proteomes" id="UP000005317">
    <property type="component" value="Unassembled WGS sequence"/>
</dbReference>
<dbReference type="PANTHER" id="PTHR35535:SF1">
    <property type="entry name" value="HEAT SHOCK PROTEIN HSLJ"/>
    <property type="match status" value="1"/>
</dbReference>
<sequence precursor="true">MKAFFASFAAQIVAVLAILAIVSACTLESRDTEPAMSLVSTQWNLKTLDGQAVGPENAPTLSFDTSRIGGNGGCNRYFGNYTASSDGVFSTDQLGATKMACADGRGQLEQHYLEQLGKAGLYAVTREQLHLLDTNRKILMVFTAAKPVSSRK</sequence>
<dbReference type="OrthoDB" id="5348860at2"/>
<gene>
    <name evidence="2" type="ORF">Thini_3275</name>
</gene>
<organism evidence="2 3">
    <name type="scientific">Thiothrix nivea (strain ATCC 35100 / DSM 5205 / JP2)</name>
    <dbReference type="NCBI Taxonomy" id="870187"/>
    <lineage>
        <taxon>Bacteria</taxon>
        <taxon>Pseudomonadati</taxon>
        <taxon>Pseudomonadota</taxon>
        <taxon>Gammaproteobacteria</taxon>
        <taxon>Thiotrichales</taxon>
        <taxon>Thiotrichaceae</taxon>
        <taxon>Thiothrix</taxon>
    </lineage>
</organism>
<evidence type="ECO:0000313" key="3">
    <source>
        <dbReference type="Proteomes" id="UP000005317"/>
    </source>
</evidence>
<dbReference type="Pfam" id="PF03724">
    <property type="entry name" value="META"/>
    <property type="match status" value="1"/>
</dbReference>
<dbReference type="InterPro" id="IPR053147">
    <property type="entry name" value="Hsp_HslJ-like"/>
</dbReference>
<proteinExistence type="predicted"/>
<dbReference type="EMBL" id="JH651384">
    <property type="protein sequence ID" value="EIJ35792.1"/>
    <property type="molecule type" value="Genomic_DNA"/>
</dbReference>
<dbReference type="PROSITE" id="PS51257">
    <property type="entry name" value="PROKAR_LIPOPROTEIN"/>
    <property type="match status" value="1"/>
</dbReference>